<proteinExistence type="predicted"/>
<feature type="region of interest" description="Disordered" evidence="1">
    <location>
        <begin position="145"/>
        <end position="186"/>
    </location>
</feature>
<dbReference type="OrthoDB" id="409322at2759"/>
<organism evidence="2 3">
    <name type="scientific">Symbiodinium microadriaticum</name>
    <name type="common">Dinoflagellate</name>
    <name type="synonym">Zooxanthella microadriatica</name>
    <dbReference type="NCBI Taxonomy" id="2951"/>
    <lineage>
        <taxon>Eukaryota</taxon>
        <taxon>Sar</taxon>
        <taxon>Alveolata</taxon>
        <taxon>Dinophyceae</taxon>
        <taxon>Suessiales</taxon>
        <taxon>Symbiodiniaceae</taxon>
        <taxon>Symbiodinium</taxon>
    </lineage>
</organism>
<gene>
    <name evidence="2" type="ORF">AK812_SmicGene7482</name>
</gene>
<accession>A0A1Q9ENH4</accession>
<feature type="region of interest" description="Disordered" evidence="1">
    <location>
        <begin position="422"/>
        <end position="500"/>
    </location>
</feature>
<evidence type="ECO:0000313" key="3">
    <source>
        <dbReference type="Proteomes" id="UP000186817"/>
    </source>
</evidence>
<feature type="region of interest" description="Disordered" evidence="1">
    <location>
        <begin position="839"/>
        <end position="896"/>
    </location>
</feature>
<feature type="compositionally biased region" description="Basic and acidic residues" evidence="1">
    <location>
        <begin position="305"/>
        <end position="357"/>
    </location>
</feature>
<feature type="compositionally biased region" description="Basic and acidic residues" evidence="1">
    <location>
        <begin position="277"/>
        <end position="293"/>
    </location>
</feature>
<protein>
    <submittedName>
        <fullName evidence="2">Uncharacterized protein</fullName>
    </submittedName>
</protein>
<feature type="region of interest" description="Disordered" evidence="1">
    <location>
        <begin position="258"/>
        <end position="407"/>
    </location>
</feature>
<sequence length="1617" mass="179019">MGKNGKRSKKGQRAEFAGEAYEAGLNIANIHVSWDSCDAIRNRLRQGGPVMDPECGLYCDNRACILNYSLLLPMVIAMQHQDRKLPSVYDIRHEETILLRMNKRIGPEIQEQVSMDSFHIRKLLSHIKAKEPRFQELCLAMDPSLQASDEDDYDEDDEEEADEGDENEATESPDLGPVLPKDAANSQAVCHGTSVLRWKRGANSIATESPLTSFGGASDETQPCNILEIPFPESVYKPALIANDEPAAAALPEPPAATKLPEQEFTDSEAGKLPVVTKRDQIGVKSTNKDGTGRGRPSKKTRATRKSEIEKAPKIPDNEASEKAPENPDHEEPKKAPKMLRNEASEKAPEIPDHEAPEIEEGITATKRNKKGKKIVKRRARKGLKRKRSIMVSSTKRRRQMIKMWPVPEEGTGELEYEVAKFPENSDPEPTPKRKAVPKVKAGAKAKAKATPKAKGKAKAKAAPKAKAAAKATPKAKCKAAAKGKSMPRPRRGVMIDSDTDSRMSADDALVSYLGMPSADLLKAAMIEFAYKFDGEEQSHSLKLRMKAELEQPTACSLTHYWTRCSTGVLVKETKKELVNLSVAGAPKNAAWTPKMAMTMKAGELVGIAVDGLVADCIVDPLTVTTSVEADGVIAVVKEQLLEALSPVQRCLFFRKDTSGVRSISKGCRIDDYSSRDAMHSDGLLLDLGTTGWVYPVAFGLEMEMPERLAAPAATAKAQDAAQEAEADELLLQMLTDSLGIIKKEETSEDELVPEWVRKEWSTGDKTKIASVLQEQNFDKANFLVRLEVIVRTKISVTLQIEEGWYSEQEMEEDLHWRNQYDGQTEYWVVVKEKGLRAQEQSRETAHKQDGEAAEMPKVPAHLKNQKMLDDYNDRSEKPQEPQQIDPKQHQNNQLKSALGKMLDSAMDKTAKLRSLKSDLSKKYTQDDDCKKSLKTLESCIAEIEKHYDDLNLAKAQCDASDPAPEFHGFHVQTEKRIKEATLACARATAAEMKIKILGVEDPAASSEGSPATLGQESATLSEIHSRCESIGCIAFKLPPFGSLAGKALKHCLDELSRLFDKHSPLIFKIGWTHDASWRWANDLYGYARSIDKWTNMDILYIAKEPFSPAMLEAALIEKYQRREGCRNVQAGGETTRASCASAVRTAKNVVEDLGQQQAQGRLLWYVMVTRDAADGKGVKKPYIKHETNLVGHTLTTHFLAGVLPRNKYGDNDCIFDALLTGAAEQAKEMCTTGVVDREGRKFNMFVLRTIGDWPWLAKSGKLCCTFANAVKKQHQHANHMCHLCGAGPDMYPFEEIATKTPAWASTLGLSEPFYDTPAMAIVPHTPGRLAEHYAFDIFHTIHLGIGRNFLGSALALLSERESAGNVDERFNAITEKYLTWCAATSHPPITHKITKDLISWPATTDYPSGAWYKAELTTTLLEWFESLDGNFAADDEVMSLAMEACKSLNSFVRLLFRSGAWLSAEDGGLAAQFACRFLRRYSQLASWALREARTLSASPLGLADESQLRLYYNECSRGFIGGHDGECQPFKISCAHESTETESENESESERGGVLGRDEAGGKAFSFAFAIATALNLSKMGPVTISGNDRFWLPWGLTWLGVLLLYSMHLEQQLRI</sequence>
<dbReference type="EMBL" id="LSRX01000106">
    <property type="protein sequence ID" value="OLQ08974.1"/>
    <property type="molecule type" value="Genomic_DNA"/>
</dbReference>
<feature type="compositionally biased region" description="Acidic residues" evidence="1">
    <location>
        <begin position="148"/>
        <end position="171"/>
    </location>
</feature>
<name>A0A1Q9ENH4_SYMMI</name>
<reference evidence="2 3" key="1">
    <citation type="submission" date="2016-02" db="EMBL/GenBank/DDBJ databases">
        <title>Genome analysis of coral dinoflagellate symbionts highlights evolutionary adaptations to a symbiotic lifestyle.</title>
        <authorList>
            <person name="Aranda M."/>
            <person name="Li Y."/>
            <person name="Liew Y.J."/>
            <person name="Baumgarten S."/>
            <person name="Simakov O."/>
            <person name="Wilson M."/>
            <person name="Piel J."/>
            <person name="Ashoor H."/>
            <person name="Bougouffa S."/>
            <person name="Bajic V.B."/>
            <person name="Ryu T."/>
            <person name="Ravasi T."/>
            <person name="Bayer T."/>
            <person name="Micklem G."/>
            <person name="Kim H."/>
            <person name="Bhak J."/>
            <person name="Lajeunesse T.C."/>
            <person name="Voolstra C.R."/>
        </authorList>
    </citation>
    <scope>NUCLEOTIDE SEQUENCE [LARGE SCALE GENOMIC DNA]</scope>
    <source>
        <strain evidence="2 3">CCMP2467</strain>
    </source>
</reference>
<feature type="compositionally biased region" description="Basic and acidic residues" evidence="1">
    <location>
        <begin position="839"/>
        <end position="851"/>
    </location>
</feature>
<evidence type="ECO:0000256" key="1">
    <source>
        <dbReference type="SAM" id="MobiDB-lite"/>
    </source>
</evidence>
<dbReference type="Proteomes" id="UP000186817">
    <property type="component" value="Unassembled WGS sequence"/>
</dbReference>
<feature type="compositionally biased region" description="Basic and acidic residues" evidence="1">
    <location>
        <begin position="867"/>
        <end position="880"/>
    </location>
</feature>
<feature type="compositionally biased region" description="Basic residues" evidence="1">
    <location>
        <begin position="367"/>
        <end position="401"/>
    </location>
</feature>
<comment type="caution">
    <text evidence="2">The sequence shown here is derived from an EMBL/GenBank/DDBJ whole genome shotgun (WGS) entry which is preliminary data.</text>
</comment>
<evidence type="ECO:0000313" key="2">
    <source>
        <dbReference type="EMBL" id="OLQ08974.1"/>
    </source>
</evidence>
<feature type="compositionally biased region" description="Basic residues" evidence="1">
    <location>
        <begin position="433"/>
        <end position="464"/>
    </location>
</feature>
<keyword evidence="3" id="KW-1185">Reference proteome</keyword>
<feature type="compositionally biased region" description="Basic residues" evidence="1">
    <location>
        <begin position="474"/>
        <end position="492"/>
    </location>
</feature>